<dbReference type="EMBL" id="JANJQO010000201">
    <property type="protein sequence ID" value="KAJ2980408.1"/>
    <property type="molecule type" value="Genomic_DNA"/>
</dbReference>
<evidence type="ECO:0000313" key="2">
    <source>
        <dbReference type="Proteomes" id="UP001143910"/>
    </source>
</evidence>
<dbReference type="Proteomes" id="UP001143910">
    <property type="component" value="Unassembled WGS sequence"/>
</dbReference>
<keyword evidence="2" id="KW-1185">Reference proteome</keyword>
<proteinExistence type="predicted"/>
<sequence length="428" mass="45923">MQHQRILIIGAGFAGVWSALAAKRLINLSTGDGSSSATAIEVVVVAPEEELVIRPRLLEASPEKMTVPLGDIFRKTGIRFVKGTVGTIHTTQREVEVMLADGTSQSTIKYDRLILAAGSRLIRPEIPGFDQYAFNVDQMPDAIKLDSHLKKLASLPSSSARNTVVVCGGGFTGIEIAGDLPTRLRSIMGSAVNVRVILVDTGKEVASALGPGPRPVIAKGLKDLGVEVKLETAVRSIDSGGVTTSTGERIEALTTIWTAGMAATGLTEQVNGEKDKAGRLHVDPYLRVPSSPGVFATGDAAYAATDRHGNFSMMSCQHALYLGRVSGHNAVAELLNIDQVEYYQERYTSCLDLGPRGAVFTKGWERRVEYTGLMAKAIKKYICTVLIYPPANQSEALEAAKPITSEPAMTIMDILYVIRFLIPLSLGL</sequence>
<gene>
    <name evidence="1" type="ORF">NQ176_g2658</name>
</gene>
<evidence type="ECO:0000313" key="1">
    <source>
        <dbReference type="EMBL" id="KAJ2980408.1"/>
    </source>
</evidence>
<accession>A0ACC1NNL4</accession>
<comment type="caution">
    <text evidence="1">The sequence shown here is derived from an EMBL/GenBank/DDBJ whole genome shotgun (WGS) entry which is preliminary data.</text>
</comment>
<name>A0ACC1NNL4_9HYPO</name>
<organism evidence="1 2">
    <name type="scientific">Zarea fungicola</name>
    <dbReference type="NCBI Taxonomy" id="93591"/>
    <lineage>
        <taxon>Eukaryota</taxon>
        <taxon>Fungi</taxon>
        <taxon>Dikarya</taxon>
        <taxon>Ascomycota</taxon>
        <taxon>Pezizomycotina</taxon>
        <taxon>Sordariomycetes</taxon>
        <taxon>Hypocreomycetidae</taxon>
        <taxon>Hypocreales</taxon>
        <taxon>Cordycipitaceae</taxon>
        <taxon>Zarea</taxon>
    </lineage>
</organism>
<protein>
    <submittedName>
        <fullName evidence="1">Uncharacterized protein</fullName>
    </submittedName>
</protein>
<reference evidence="1" key="1">
    <citation type="submission" date="2022-08" db="EMBL/GenBank/DDBJ databases">
        <title>Genome Sequence of Lecanicillium fungicola.</title>
        <authorList>
            <person name="Buettner E."/>
        </authorList>
    </citation>
    <scope>NUCLEOTIDE SEQUENCE</scope>
    <source>
        <strain evidence="1">Babe33</strain>
    </source>
</reference>